<proteinExistence type="predicted"/>
<feature type="domain" description="Myb-like" evidence="2">
    <location>
        <begin position="529"/>
        <end position="582"/>
    </location>
</feature>
<evidence type="ECO:0000256" key="1">
    <source>
        <dbReference type="SAM" id="MobiDB-lite"/>
    </source>
</evidence>
<feature type="compositionally biased region" description="Basic and acidic residues" evidence="1">
    <location>
        <begin position="43"/>
        <end position="54"/>
    </location>
</feature>
<dbReference type="PROSITE" id="PS50090">
    <property type="entry name" value="MYB_LIKE"/>
    <property type="match status" value="3"/>
</dbReference>
<accession>A0A5B7BNV8</accession>
<feature type="compositionally biased region" description="Basic residues" evidence="1">
    <location>
        <begin position="55"/>
        <end position="64"/>
    </location>
</feature>
<evidence type="ECO:0000313" key="3">
    <source>
        <dbReference type="EMBL" id="MPA70487.1"/>
    </source>
</evidence>
<feature type="compositionally biased region" description="Basic and acidic residues" evidence="1">
    <location>
        <begin position="272"/>
        <end position="300"/>
    </location>
</feature>
<feature type="compositionally biased region" description="Basic and acidic residues" evidence="1">
    <location>
        <begin position="79"/>
        <end position="99"/>
    </location>
</feature>
<dbReference type="InterPro" id="IPR009057">
    <property type="entry name" value="Homeodomain-like_sf"/>
</dbReference>
<feature type="domain" description="Myb-like" evidence="2">
    <location>
        <begin position="459"/>
        <end position="527"/>
    </location>
</feature>
<feature type="region of interest" description="Disordered" evidence="1">
    <location>
        <begin position="37"/>
        <end position="342"/>
    </location>
</feature>
<feature type="compositionally biased region" description="Basic residues" evidence="1">
    <location>
        <begin position="302"/>
        <end position="313"/>
    </location>
</feature>
<dbReference type="Pfam" id="PF13921">
    <property type="entry name" value="Myb_DNA-bind_6"/>
    <property type="match status" value="1"/>
</dbReference>
<feature type="domain" description="Myb-like" evidence="2">
    <location>
        <begin position="409"/>
        <end position="458"/>
    </location>
</feature>
<dbReference type="AlphaFoldDB" id="A0A5B7BNV8"/>
<dbReference type="PANTHER" id="PTHR47430">
    <property type="entry name" value="GB|AAC33480.1"/>
    <property type="match status" value="1"/>
</dbReference>
<gene>
    <name evidence="3" type="ORF">Din_039928</name>
</gene>
<evidence type="ECO:0000259" key="2">
    <source>
        <dbReference type="PROSITE" id="PS50090"/>
    </source>
</evidence>
<feature type="compositionally biased region" description="Basic residues" evidence="1">
    <location>
        <begin position="146"/>
        <end position="158"/>
    </location>
</feature>
<feature type="compositionally biased region" description="Basic residues" evidence="1">
    <location>
        <begin position="250"/>
        <end position="259"/>
    </location>
</feature>
<dbReference type="EMBL" id="GHES01039928">
    <property type="protein sequence ID" value="MPA70487.1"/>
    <property type="molecule type" value="Transcribed_RNA"/>
</dbReference>
<feature type="compositionally biased region" description="Basic residues" evidence="1">
    <location>
        <begin position="180"/>
        <end position="189"/>
    </location>
</feature>
<feature type="compositionally biased region" description="Basic and acidic residues" evidence="1">
    <location>
        <begin position="234"/>
        <end position="249"/>
    </location>
</feature>
<dbReference type="InterPro" id="IPR001005">
    <property type="entry name" value="SANT/Myb"/>
</dbReference>
<dbReference type="SMART" id="SM00717">
    <property type="entry name" value="SANT"/>
    <property type="match status" value="3"/>
</dbReference>
<dbReference type="GO" id="GO:0003677">
    <property type="term" value="F:DNA binding"/>
    <property type="evidence" value="ECO:0007669"/>
    <property type="project" value="UniProtKB-KW"/>
</dbReference>
<dbReference type="PANTHER" id="PTHR47430:SF4">
    <property type="entry name" value="GB|AAC33480.1"/>
    <property type="match status" value="1"/>
</dbReference>
<feature type="compositionally biased region" description="Basic and acidic residues" evidence="1">
    <location>
        <begin position="123"/>
        <end position="140"/>
    </location>
</feature>
<dbReference type="Gene3D" id="1.10.10.60">
    <property type="entry name" value="Homeodomain-like"/>
    <property type="match status" value="2"/>
</dbReference>
<dbReference type="SUPFAM" id="SSF46689">
    <property type="entry name" value="Homeodomain-like"/>
    <property type="match status" value="1"/>
</dbReference>
<protein>
    <submittedName>
        <fullName evidence="3">Putative DNA-binding protein REB1</fullName>
    </submittedName>
</protein>
<name>A0A5B7BNV8_DAVIN</name>
<feature type="compositionally biased region" description="Basic and acidic residues" evidence="1">
    <location>
        <begin position="190"/>
        <end position="222"/>
    </location>
</feature>
<feature type="compositionally biased region" description="Basic and acidic residues" evidence="1">
    <location>
        <begin position="327"/>
        <end position="342"/>
    </location>
</feature>
<organism evidence="3">
    <name type="scientific">Davidia involucrata</name>
    <name type="common">Dove tree</name>
    <dbReference type="NCBI Taxonomy" id="16924"/>
    <lineage>
        <taxon>Eukaryota</taxon>
        <taxon>Viridiplantae</taxon>
        <taxon>Streptophyta</taxon>
        <taxon>Embryophyta</taxon>
        <taxon>Tracheophyta</taxon>
        <taxon>Spermatophyta</taxon>
        <taxon>Magnoliopsida</taxon>
        <taxon>eudicotyledons</taxon>
        <taxon>Gunneridae</taxon>
        <taxon>Pentapetalae</taxon>
        <taxon>asterids</taxon>
        <taxon>Cornales</taxon>
        <taxon>Nyssaceae</taxon>
        <taxon>Davidia</taxon>
    </lineage>
</organism>
<reference evidence="3" key="1">
    <citation type="submission" date="2019-08" db="EMBL/GenBank/DDBJ databases">
        <title>Reference gene set and small RNA set construction with multiple tissues from Davidia involucrata Baill.</title>
        <authorList>
            <person name="Yang H."/>
            <person name="Zhou C."/>
            <person name="Li G."/>
            <person name="Wang J."/>
            <person name="Gao P."/>
            <person name="Wang M."/>
            <person name="Wang R."/>
            <person name="Zhao Y."/>
        </authorList>
    </citation>
    <scope>NUCLEOTIDE SEQUENCE</scope>
    <source>
        <tissue evidence="3">Mixed with DoveR01_LX</tissue>
    </source>
</reference>
<keyword evidence="3" id="KW-0238">DNA-binding</keyword>
<sequence>MGIRVEEEEVLLEKVRNKSKKNKKIEANALLEVGDCTDTVPNRVEDGFNLSKEDKKKKKDRKKHEVYSDVQLGGIRNEAVNKNDHAEVDNAFQKEDDQKKKKKKKRKLEAAEDEDTSNNEAHVGGEEERSLQMNDVKDSGYESGLKARKDKTKKHKENRKKDGSDKVLSTIEIVEDKKIRKDKGKRQKRSKEQDIVEMKNEEEGAKKKNKTVRWDKEDGDVKGHRKVAGGNEIGKARENYDGNIVEKIEKKKRKSKKKKSNDNLGAGLQETMGEKMGNESTIIEDKDSSRNKTMDRETKNGNKGKKKSKKVRFSGHVEVFPSSDDPSTGKEKNQENDLVRGKRFSREEDEMIKEAVFNYIKEHDLGEEGVNMILHCKSHPEIKGCWKDIGAVLPYRPQESIYYRAHILFERDERRAWTSDEYELVRKFHEKHGPDWRKLGDALGKHRFHVKDTWRRIKLPNMKKGRWSQEEYQTLFDLVNLDLRIKAFEEKKSKHGMLRDNICWGAISDRLSTRTNANCCLKWYQQLTSPMVAEGEWADADDYRLLISLFSLDACCIEDVDWDYLLDHRCGDVCRKRWNQMVHHLGNHANMSFAEQVDTLSKRYCPDILEAREIWDSKPVVS</sequence>